<accession>A0ACC0C897</accession>
<reference evidence="2" key="1">
    <citation type="journal article" date="2023" name="Nat. Plants">
        <title>Single-cell RNA sequencing provides a high-resolution roadmap for understanding the multicellular compartmentation of specialized metabolism.</title>
        <authorList>
            <person name="Sun S."/>
            <person name="Shen X."/>
            <person name="Li Y."/>
            <person name="Li Y."/>
            <person name="Wang S."/>
            <person name="Li R."/>
            <person name="Zhang H."/>
            <person name="Shen G."/>
            <person name="Guo B."/>
            <person name="Wei J."/>
            <person name="Xu J."/>
            <person name="St-Pierre B."/>
            <person name="Chen S."/>
            <person name="Sun C."/>
        </authorList>
    </citation>
    <scope>NUCLEOTIDE SEQUENCE [LARGE SCALE GENOMIC DNA]</scope>
</reference>
<dbReference type="EMBL" id="CM044701">
    <property type="protein sequence ID" value="KAI5681114.1"/>
    <property type="molecule type" value="Genomic_DNA"/>
</dbReference>
<name>A0ACC0C897_CATRO</name>
<dbReference type="Proteomes" id="UP001060085">
    <property type="component" value="Linkage Group LG01"/>
</dbReference>
<organism evidence="1 2">
    <name type="scientific">Catharanthus roseus</name>
    <name type="common">Madagascar periwinkle</name>
    <name type="synonym">Vinca rosea</name>
    <dbReference type="NCBI Taxonomy" id="4058"/>
    <lineage>
        <taxon>Eukaryota</taxon>
        <taxon>Viridiplantae</taxon>
        <taxon>Streptophyta</taxon>
        <taxon>Embryophyta</taxon>
        <taxon>Tracheophyta</taxon>
        <taxon>Spermatophyta</taxon>
        <taxon>Magnoliopsida</taxon>
        <taxon>eudicotyledons</taxon>
        <taxon>Gunneridae</taxon>
        <taxon>Pentapetalae</taxon>
        <taxon>asterids</taxon>
        <taxon>lamiids</taxon>
        <taxon>Gentianales</taxon>
        <taxon>Apocynaceae</taxon>
        <taxon>Rauvolfioideae</taxon>
        <taxon>Vinceae</taxon>
        <taxon>Catharanthinae</taxon>
        <taxon>Catharanthus</taxon>
    </lineage>
</organism>
<keyword evidence="2" id="KW-1185">Reference proteome</keyword>
<protein>
    <submittedName>
        <fullName evidence="1">Uncharacterized protein</fullName>
    </submittedName>
</protein>
<gene>
    <name evidence="1" type="ORF">M9H77_02341</name>
</gene>
<proteinExistence type="predicted"/>
<comment type="caution">
    <text evidence="1">The sequence shown here is derived from an EMBL/GenBank/DDBJ whole genome shotgun (WGS) entry which is preliminary data.</text>
</comment>
<evidence type="ECO:0000313" key="1">
    <source>
        <dbReference type="EMBL" id="KAI5681114.1"/>
    </source>
</evidence>
<evidence type="ECO:0000313" key="2">
    <source>
        <dbReference type="Proteomes" id="UP001060085"/>
    </source>
</evidence>
<sequence length="116" mass="13210">MSLREEGLAEINPKECEEKMLRLEAKQVRVQGSVSSVEPVKTPFAHCTVESLQLFKAESVQTPFAYSKAESLQLFKAPSWNKLLDLESLQVFNMLNYNTTSIPRSYNLQNKNSIEL</sequence>